<proteinExistence type="predicted"/>
<accession>A0A1X2IFJ1</accession>
<name>A0A1X2IFJ1_9FUNG</name>
<evidence type="ECO:0000313" key="1">
    <source>
        <dbReference type="EMBL" id="ORZ14775.1"/>
    </source>
</evidence>
<organism evidence="1 2">
    <name type="scientific">Absidia repens</name>
    <dbReference type="NCBI Taxonomy" id="90262"/>
    <lineage>
        <taxon>Eukaryota</taxon>
        <taxon>Fungi</taxon>
        <taxon>Fungi incertae sedis</taxon>
        <taxon>Mucoromycota</taxon>
        <taxon>Mucoromycotina</taxon>
        <taxon>Mucoromycetes</taxon>
        <taxon>Mucorales</taxon>
        <taxon>Cunninghamellaceae</taxon>
        <taxon>Absidia</taxon>
    </lineage>
</organism>
<keyword evidence="2" id="KW-1185">Reference proteome</keyword>
<protein>
    <submittedName>
        <fullName evidence="1">Uncharacterized protein</fullName>
    </submittedName>
</protein>
<dbReference type="Proteomes" id="UP000193560">
    <property type="component" value="Unassembled WGS sequence"/>
</dbReference>
<dbReference type="AlphaFoldDB" id="A0A1X2IFJ1"/>
<dbReference type="EMBL" id="MCGE01000014">
    <property type="protein sequence ID" value="ORZ14775.1"/>
    <property type="molecule type" value="Genomic_DNA"/>
</dbReference>
<gene>
    <name evidence="1" type="ORF">BCR42DRAFT_58116</name>
</gene>
<sequence>MKTQCTTGAWKVIFVWNLGRPLFTTVDIVVGRKRQAVICYDLDMEGFLLNILKEQYRYKVQRQTHFSSPAVATTTTDHPIKQGQILSKNPEAAVNPLVAGNLKKLSHVALQTLQSELKLFQVVGMMHSSQRPIVIGDDDNDDDNDSFYSAEDETLFNQYIAARIQSIVDSHLFSRWNLTKNACMTLLENLTST</sequence>
<comment type="caution">
    <text evidence="1">The sequence shown here is derived from an EMBL/GenBank/DDBJ whole genome shotgun (WGS) entry which is preliminary data.</text>
</comment>
<evidence type="ECO:0000313" key="2">
    <source>
        <dbReference type="Proteomes" id="UP000193560"/>
    </source>
</evidence>
<reference evidence="1 2" key="1">
    <citation type="submission" date="2016-07" db="EMBL/GenBank/DDBJ databases">
        <title>Pervasive Adenine N6-methylation of Active Genes in Fungi.</title>
        <authorList>
            <consortium name="DOE Joint Genome Institute"/>
            <person name="Mondo S.J."/>
            <person name="Dannebaum R.O."/>
            <person name="Kuo R.C."/>
            <person name="Labutti K."/>
            <person name="Haridas S."/>
            <person name="Kuo A."/>
            <person name="Salamov A."/>
            <person name="Ahrendt S.R."/>
            <person name="Lipzen A."/>
            <person name="Sullivan W."/>
            <person name="Andreopoulos W.B."/>
            <person name="Clum A."/>
            <person name="Lindquist E."/>
            <person name="Daum C."/>
            <person name="Ramamoorthy G.K."/>
            <person name="Gryganskyi A."/>
            <person name="Culley D."/>
            <person name="Magnuson J.K."/>
            <person name="James T.Y."/>
            <person name="O'Malley M.A."/>
            <person name="Stajich J.E."/>
            <person name="Spatafora J.W."/>
            <person name="Visel A."/>
            <person name="Grigoriev I.V."/>
        </authorList>
    </citation>
    <scope>NUCLEOTIDE SEQUENCE [LARGE SCALE GENOMIC DNA]</scope>
    <source>
        <strain evidence="1 2">NRRL 1336</strain>
    </source>
</reference>